<proteinExistence type="predicted"/>
<sequence length="273" mass="31373">MSFKFRFISSIISDLRSQYRCPPKSATAKIMTKIWSKESFPVVEAVVEKLHVKPDDRILEIGYGRGDGLKLVHEKVKDGTGCIFGLEASEYMYELACKRFITEIQDENNILLDLVSNTAHLPYPNDTFDGVFHVDVFYFWDAEEIPLITKELFRIIKPDGKLVCGLEMKKLKLLEKRKILRAEEYDPMRYAEHLEPAGFADISIDYEKISSSREAMIITARRPHLSEEDLDPEIKMKKLENQIKKELALASLISSQKPMPEKLKAKLDDSQGI</sequence>
<accession>A0AC34RFA4</accession>
<dbReference type="Proteomes" id="UP000887576">
    <property type="component" value="Unplaced"/>
</dbReference>
<protein>
    <submittedName>
        <fullName evidence="2">Methyltransferase type 11 domain-containing protein</fullName>
    </submittedName>
</protein>
<evidence type="ECO:0000313" key="2">
    <source>
        <dbReference type="WBParaSite" id="JU765_v2.g6397.t1"/>
    </source>
</evidence>
<evidence type="ECO:0000313" key="1">
    <source>
        <dbReference type="Proteomes" id="UP000887576"/>
    </source>
</evidence>
<dbReference type="WBParaSite" id="JU765_v2.g6397.t1">
    <property type="protein sequence ID" value="JU765_v2.g6397.t1"/>
    <property type="gene ID" value="JU765_v2.g6397"/>
</dbReference>
<reference evidence="2" key="1">
    <citation type="submission" date="2022-11" db="UniProtKB">
        <authorList>
            <consortium name="WormBaseParasite"/>
        </authorList>
    </citation>
    <scope>IDENTIFICATION</scope>
</reference>
<name>A0AC34RFA4_9BILA</name>
<organism evidence="1 2">
    <name type="scientific">Panagrolaimus sp. JU765</name>
    <dbReference type="NCBI Taxonomy" id="591449"/>
    <lineage>
        <taxon>Eukaryota</taxon>
        <taxon>Metazoa</taxon>
        <taxon>Ecdysozoa</taxon>
        <taxon>Nematoda</taxon>
        <taxon>Chromadorea</taxon>
        <taxon>Rhabditida</taxon>
        <taxon>Tylenchina</taxon>
        <taxon>Panagrolaimomorpha</taxon>
        <taxon>Panagrolaimoidea</taxon>
        <taxon>Panagrolaimidae</taxon>
        <taxon>Panagrolaimus</taxon>
    </lineage>
</organism>